<dbReference type="RefSeq" id="WP_188735543.1">
    <property type="nucleotide sequence ID" value="NZ_BMLW01000010.1"/>
</dbReference>
<evidence type="ECO:0000313" key="12">
    <source>
        <dbReference type="EMBL" id="GGP13594.1"/>
    </source>
</evidence>
<keyword evidence="6" id="KW-0178">Competence</keyword>
<dbReference type="InterPro" id="IPR002502">
    <property type="entry name" value="Amidase_domain"/>
</dbReference>
<dbReference type="InterPro" id="IPR036505">
    <property type="entry name" value="Amidase/PGRP_sf"/>
</dbReference>
<keyword evidence="4" id="KW-0378">Hydrolase</keyword>
<dbReference type="Pfam" id="PF01510">
    <property type="entry name" value="Amidase_2"/>
    <property type="match status" value="1"/>
</dbReference>
<keyword evidence="7" id="KW-0961">Cell wall biogenesis/degradation</keyword>
<evidence type="ECO:0000313" key="13">
    <source>
        <dbReference type="Proteomes" id="UP000641206"/>
    </source>
</evidence>
<evidence type="ECO:0000256" key="6">
    <source>
        <dbReference type="ARBA" id="ARBA00023287"/>
    </source>
</evidence>
<dbReference type="InterPro" id="IPR051206">
    <property type="entry name" value="NAMLAA_amidase_2"/>
</dbReference>
<evidence type="ECO:0000256" key="7">
    <source>
        <dbReference type="ARBA" id="ARBA00023316"/>
    </source>
</evidence>
<evidence type="ECO:0000256" key="5">
    <source>
        <dbReference type="ARBA" id="ARBA00022969"/>
    </source>
</evidence>
<dbReference type="PANTHER" id="PTHR30417">
    <property type="entry name" value="N-ACETYLMURAMOYL-L-ALANINE AMIDASE AMID"/>
    <property type="match status" value="1"/>
</dbReference>
<keyword evidence="5" id="KW-0749">Sporulation</keyword>
<evidence type="ECO:0000256" key="4">
    <source>
        <dbReference type="ARBA" id="ARBA00022801"/>
    </source>
</evidence>
<proteinExistence type="inferred from homology"/>
<dbReference type="SUPFAM" id="SSF55846">
    <property type="entry name" value="N-acetylmuramoyl-L-alanine amidase-like"/>
    <property type="match status" value="1"/>
</dbReference>
<evidence type="ECO:0000256" key="2">
    <source>
        <dbReference type="ARBA" id="ARBA00007553"/>
    </source>
</evidence>
<dbReference type="EMBL" id="BMLW01000010">
    <property type="protein sequence ID" value="GGP13594.1"/>
    <property type="molecule type" value="Genomic_DNA"/>
</dbReference>
<evidence type="ECO:0000256" key="8">
    <source>
        <dbReference type="ARBA" id="ARBA00030881"/>
    </source>
</evidence>
<dbReference type="CDD" id="cd06583">
    <property type="entry name" value="PGRP"/>
    <property type="match status" value="1"/>
</dbReference>
<dbReference type="Gene3D" id="3.40.80.10">
    <property type="entry name" value="Peptidoglycan recognition protein-like"/>
    <property type="match status" value="1"/>
</dbReference>
<dbReference type="Proteomes" id="UP000641206">
    <property type="component" value="Unassembled WGS sequence"/>
</dbReference>
<feature type="domain" description="N-acetylmuramoyl-L-alanine amidase" evidence="11">
    <location>
        <begin position="14"/>
        <end position="152"/>
    </location>
</feature>
<keyword evidence="13" id="KW-1185">Reference proteome</keyword>
<gene>
    <name evidence="12" type="ORF">GCM10011346_34210</name>
</gene>
<feature type="region of interest" description="Disordered" evidence="10">
    <location>
        <begin position="168"/>
        <end position="188"/>
    </location>
</feature>
<evidence type="ECO:0000259" key="11">
    <source>
        <dbReference type="SMART" id="SM00644"/>
    </source>
</evidence>
<comment type="caution">
    <text evidence="12">The sequence shown here is derived from an EMBL/GenBank/DDBJ whole genome shotgun (WGS) entry which is preliminary data.</text>
</comment>
<comment type="catalytic activity">
    <reaction evidence="1">
        <text>Hydrolyzes the link between N-acetylmuramoyl residues and L-amino acid residues in certain cell-wall glycopeptides.</text>
        <dbReference type="EC" id="3.5.1.28"/>
    </reaction>
</comment>
<feature type="compositionally biased region" description="Polar residues" evidence="10">
    <location>
        <begin position="172"/>
        <end position="188"/>
    </location>
</feature>
<name>A0ABQ2NY92_9BACI</name>
<protein>
    <recommendedName>
        <fullName evidence="3">N-acetylmuramoyl-L-alanine amidase</fullName>
        <ecNumber evidence="3">3.5.1.28</ecNumber>
    </recommendedName>
    <alternativeName>
        <fullName evidence="9">Autolysin</fullName>
    </alternativeName>
    <alternativeName>
        <fullName evidence="8">Cell wall hydrolase</fullName>
    </alternativeName>
</protein>
<dbReference type="SMART" id="SM00644">
    <property type="entry name" value="Ami_2"/>
    <property type="match status" value="1"/>
</dbReference>
<sequence length="297" mass="32101">MVQIKRKIVSKAVEKKVTYGGKNPVNYITVHQTGNTSRGANAEMHAKLQSNGNSRAASWHYSVDDTEAYQSFEDTAQCWHSSDGKGPGNTQSIAVEICINSDGNYRKAVENGAELVRHLLDKHGLSVDRVRQHHDWYPKNCPAQIRAGKDGITWSDFLNMVKGVKVSKPKETQTGSEQITKSSPSNGVSLDVDGKWGNSTTLALQKALGTPQDGFISKQPRNSVSQSLYGNTVQFGSGGSNVIVALQKKVGASADGKLGPGTAQALQKYLGTPQDGVLSRPSTAVEEMQRRLNSGRF</sequence>
<evidence type="ECO:0000256" key="10">
    <source>
        <dbReference type="SAM" id="MobiDB-lite"/>
    </source>
</evidence>
<evidence type="ECO:0000256" key="1">
    <source>
        <dbReference type="ARBA" id="ARBA00001561"/>
    </source>
</evidence>
<dbReference type="EC" id="3.5.1.28" evidence="3"/>
<dbReference type="PANTHER" id="PTHR30417:SF11">
    <property type="entry name" value="N-ACETYLMURAMOYL-L-ALANINE AMIDASE XLYA"/>
    <property type="match status" value="1"/>
</dbReference>
<organism evidence="12 13">
    <name type="scientific">Oceanobacillus neutriphilus</name>
    <dbReference type="NCBI Taxonomy" id="531815"/>
    <lineage>
        <taxon>Bacteria</taxon>
        <taxon>Bacillati</taxon>
        <taxon>Bacillota</taxon>
        <taxon>Bacilli</taxon>
        <taxon>Bacillales</taxon>
        <taxon>Bacillaceae</taxon>
        <taxon>Oceanobacillus</taxon>
    </lineage>
</organism>
<dbReference type="InterPro" id="IPR036366">
    <property type="entry name" value="PGBDSf"/>
</dbReference>
<comment type="similarity">
    <text evidence="2">Belongs to the N-acetylmuramoyl-L-alanine amidase 2 family.</text>
</comment>
<evidence type="ECO:0000256" key="9">
    <source>
        <dbReference type="ARBA" id="ARBA00032390"/>
    </source>
</evidence>
<evidence type="ECO:0000256" key="3">
    <source>
        <dbReference type="ARBA" id="ARBA00011901"/>
    </source>
</evidence>
<dbReference type="Gene3D" id="1.10.101.10">
    <property type="entry name" value="PGBD-like superfamily/PGBD"/>
    <property type="match status" value="1"/>
</dbReference>
<accession>A0ABQ2NY92</accession>
<reference evidence="13" key="1">
    <citation type="journal article" date="2019" name="Int. J. Syst. Evol. Microbiol.">
        <title>The Global Catalogue of Microorganisms (GCM) 10K type strain sequencing project: providing services to taxonomists for standard genome sequencing and annotation.</title>
        <authorList>
            <consortium name="The Broad Institute Genomics Platform"/>
            <consortium name="The Broad Institute Genome Sequencing Center for Infectious Disease"/>
            <person name="Wu L."/>
            <person name="Ma J."/>
        </authorList>
    </citation>
    <scope>NUCLEOTIDE SEQUENCE [LARGE SCALE GENOMIC DNA]</scope>
    <source>
        <strain evidence="13">CGMCC 1.7693</strain>
    </source>
</reference>